<evidence type="ECO:0000313" key="5">
    <source>
        <dbReference type="Proteomes" id="UP000217154"/>
    </source>
</evidence>
<dbReference type="Gene3D" id="2.60.120.1440">
    <property type="match status" value="1"/>
</dbReference>
<dbReference type="Proteomes" id="UP000217154">
    <property type="component" value="Chromosome"/>
</dbReference>
<keyword evidence="1" id="KW-0812">Transmembrane</keyword>
<dbReference type="RefSeq" id="WP_095746036.1">
    <property type="nucleotide sequence ID" value="NZ_CP023284.1"/>
</dbReference>
<name>A0A250DN73_9BURK</name>
<dbReference type="NCBIfam" id="TIGR01409">
    <property type="entry name" value="TAT_signal_seq"/>
    <property type="match status" value="1"/>
</dbReference>
<dbReference type="InterPro" id="IPR006311">
    <property type="entry name" value="TAT_signal"/>
</dbReference>
<dbReference type="AlphaFoldDB" id="A0A250DN73"/>
<protein>
    <recommendedName>
        <fullName evidence="6">Iron dicitrate transport regulator FecR</fullName>
    </recommendedName>
</protein>
<dbReference type="Pfam" id="PF16220">
    <property type="entry name" value="DUF4880"/>
    <property type="match status" value="1"/>
</dbReference>
<keyword evidence="1" id="KW-1133">Transmembrane helix</keyword>
<proteinExistence type="predicted"/>
<dbReference type="InterPro" id="IPR012373">
    <property type="entry name" value="Ferrdict_sens_TM"/>
</dbReference>
<evidence type="ECO:0000313" key="4">
    <source>
        <dbReference type="EMBL" id="ATA55704.1"/>
    </source>
</evidence>
<evidence type="ECO:0000259" key="2">
    <source>
        <dbReference type="Pfam" id="PF04773"/>
    </source>
</evidence>
<dbReference type="Gene3D" id="3.55.50.30">
    <property type="match status" value="1"/>
</dbReference>
<feature type="domain" description="FecR protein" evidence="2">
    <location>
        <begin position="127"/>
        <end position="220"/>
    </location>
</feature>
<dbReference type="KEGG" id="vbo:CKY39_22600"/>
<dbReference type="InterPro" id="IPR006860">
    <property type="entry name" value="FecR"/>
</dbReference>
<dbReference type="PIRSF" id="PIRSF018266">
    <property type="entry name" value="FecR"/>
    <property type="match status" value="1"/>
</dbReference>
<organism evidence="4 5">
    <name type="scientific">Variovorax boronicumulans</name>
    <dbReference type="NCBI Taxonomy" id="436515"/>
    <lineage>
        <taxon>Bacteria</taxon>
        <taxon>Pseudomonadati</taxon>
        <taxon>Pseudomonadota</taxon>
        <taxon>Betaproteobacteria</taxon>
        <taxon>Burkholderiales</taxon>
        <taxon>Comamonadaceae</taxon>
        <taxon>Variovorax</taxon>
    </lineage>
</organism>
<evidence type="ECO:0000259" key="3">
    <source>
        <dbReference type="Pfam" id="PF16220"/>
    </source>
</evidence>
<accession>A0A250DN73</accession>
<dbReference type="PROSITE" id="PS51318">
    <property type="entry name" value="TAT"/>
    <property type="match status" value="1"/>
</dbReference>
<reference evidence="4 5" key="1">
    <citation type="submission" date="2017-09" db="EMBL/GenBank/DDBJ databases">
        <title>The diverse metabolic capabilities of V. boronicumulans make it an excellent choice for continued studies on novel biodegradation.</title>
        <authorList>
            <person name="Sun S."/>
        </authorList>
    </citation>
    <scope>NUCLEOTIDE SEQUENCE [LARGE SCALE GENOMIC DNA]</scope>
    <source>
        <strain evidence="4 5">J1</strain>
    </source>
</reference>
<evidence type="ECO:0000256" key="1">
    <source>
        <dbReference type="SAM" id="Phobius"/>
    </source>
</evidence>
<dbReference type="GO" id="GO:0016989">
    <property type="term" value="F:sigma factor antagonist activity"/>
    <property type="evidence" value="ECO:0007669"/>
    <property type="project" value="TreeGrafter"/>
</dbReference>
<dbReference type="PANTHER" id="PTHR30273">
    <property type="entry name" value="PERIPLASMIC SIGNAL SENSOR AND SIGMA FACTOR ACTIVATOR FECR-RELATED"/>
    <property type="match status" value="1"/>
</dbReference>
<keyword evidence="1" id="KW-0472">Membrane</keyword>
<dbReference type="InterPro" id="IPR019546">
    <property type="entry name" value="TAT_signal_bac_arc"/>
</dbReference>
<sequence>MTTHPSPPTLPETLREDARAWVRKLHSGAATQWEAQAFRRWRDASPLHQAAFIEARQQWRVLQPALNRLVRTDAEAASLHRETLRKPAASRRAFLGVAGAAAAAGVAGVAVYSPLGLWPAANEWRADWRTAAGEQRAIAWSDQIDVTLNTRTSIRRVAPDDDQAEGLELLNGEAAIEMLPSALTFSVVAGAGRSIGESARFEISRLEGRVCVTCLAGRVRIEHPAGDRVLLARQQAVYRDHSISGIAAADPEVASAWRRGELVFKQAPLSVVLDEINRYRPGRVVLMVDALRGKTVTATFKLDRLDLALLQMQRSFGLNARSLPAGVLVLS</sequence>
<dbReference type="EMBL" id="CP023284">
    <property type="protein sequence ID" value="ATA55704.1"/>
    <property type="molecule type" value="Genomic_DNA"/>
</dbReference>
<dbReference type="InterPro" id="IPR032623">
    <property type="entry name" value="FecR_N"/>
</dbReference>
<evidence type="ECO:0008006" key="6">
    <source>
        <dbReference type="Google" id="ProtNLM"/>
    </source>
</evidence>
<feature type="transmembrane region" description="Helical" evidence="1">
    <location>
        <begin position="93"/>
        <end position="115"/>
    </location>
</feature>
<dbReference type="PANTHER" id="PTHR30273:SF2">
    <property type="entry name" value="PROTEIN FECR"/>
    <property type="match status" value="1"/>
</dbReference>
<feature type="domain" description="FecR N-terminal" evidence="3">
    <location>
        <begin position="17"/>
        <end position="57"/>
    </location>
</feature>
<dbReference type="Pfam" id="PF04773">
    <property type="entry name" value="FecR"/>
    <property type="match status" value="1"/>
</dbReference>
<gene>
    <name evidence="4" type="ORF">CKY39_22600</name>
</gene>